<feature type="compositionally biased region" description="Polar residues" evidence="1">
    <location>
        <begin position="231"/>
        <end position="244"/>
    </location>
</feature>
<dbReference type="EMBL" id="KV440982">
    <property type="protein sequence ID" value="OAD72773.1"/>
    <property type="molecule type" value="Genomic_DNA"/>
</dbReference>
<feature type="region of interest" description="Disordered" evidence="1">
    <location>
        <begin position="231"/>
        <end position="361"/>
    </location>
</feature>
<accession>A0A162U6M6</accession>
<feature type="compositionally biased region" description="Polar residues" evidence="1">
    <location>
        <begin position="82"/>
        <end position="93"/>
    </location>
</feature>
<feature type="compositionally biased region" description="Polar residues" evidence="1">
    <location>
        <begin position="143"/>
        <end position="179"/>
    </location>
</feature>
<feature type="compositionally biased region" description="Polar residues" evidence="1">
    <location>
        <begin position="329"/>
        <end position="348"/>
    </location>
</feature>
<feature type="region of interest" description="Disordered" evidence="1">
    <location>
        <begin position="1"/>
        <end position="55"/>
    </location>
</feature>
<dbReference type="AlphaFoldDB" id="A0A162U6M6"/>
<gene>
    <name evidence="2" type="ORF">PHYBLDRAFT_169033</name>
</gene>
<keyword evidence="3" id="KW-1185">Reference proteome</keyword>
<dbReference type="InParanoid" id="A0A162U6M6"/>
<dbReference type="RefSeq" id="XP_018290813.1">
    <property type="nucleotide sequence ID" value="XM_018435995.1"/>
</dbReference>
<evidence type="ECO:0000313" key="2">
    <source>
        <dbReference type="EMBL" id="OAD72773.1"/>
    </source>
</evidence>
<dbReference type="GeneID" id="28996901"/>
<evidence type="ECO:0000256" key="1">
    <source>
        <dbReference type="SAM" id="MobiDB-lite"/>
    </source>
</evidence>
<dbReference type="VEuPathDB" id="FungiDB:PHYBLDRAFT_169033"/>
<name>A0A162U6M6_PHYB8</name>
<feature type="compositionally biased region" description="Basic and acidic residues" evidence="1">
    <location>
        <begin position="121"/>
        <end position="134"/>
    </location>
</feature>
<feature type="compositionally biased region" description="Low complexity" evidence="1">
    <location>
        <begin position="289"/>
        <end position="299"/>
    </location>
</feature>
<dbReference type="STRING" id="763407.A0A162U6M6"/>
<feature type="region of interest" description="Disordered" evidence="1">
    <location>
        <begin position="199"/>
        <end position="219"/>
    </location>
</feature>
<protein>
    <submittedName>
        <fullName evidence="2">Uncharacterized protein</fullName>
    </submittedName>
</protein>
<feature type="compositionally biased region" description="Polar residues" evidence="1">
    <location>
        <begin position="252"/>
        <end position="288"/>
    </location>
</feature>
<dbReference type="Proteomes" id="UP000077315">
    <property type="component" value="Unassembled WGS sequence"/>
</dbReference>
<dbReference type="OrthoDB" id="2273669at2759"/>
<reference evidence="3" key="1">
    <citation type="submission" date="2015-06" db="EMBL/GenBank/DDBJ databases">
        <title>Expansion of signal transduction pathways in fungi by whole-genome duplication.</title>
        <authorList>
            <consortium name="DOE Joint Genome Institute"/>
            <person name="Corrochano L.M."/>
            <person name="Kuo A."/>
            <person name="Marcet-Houben M."/>
            <person name="Polaino S."/>
            <person name="Salamov A."/>
            <person name="Villalobos J.M."/>
            <person name="Alvarez M.I."/>
            <person name="Avalos J."/>
            <person name="Benito E.P."/>
            <person name="Benoit I."/>
            <person name="Burger G."/>
            <person name="Camino L.P."/>
            <person name="Canovas D."/>
            <person name="Cerda-Olmedo E."/>
            <person name="Cheng J.-F."/>
            <person name="Dominguez A."/>
            <person name="Elias M."/>
            <person name="Eslava A.P."/>
            <person name="Glaser F."/>
            <person name="Grimwood J."/>
            <person name="Gutierrez G."/>
            <person name="Heitman J."/>
            <person name="Henrissat B."/>
            <person name="Iturriaga E.A."/>
            <person name="Lang B.F."/>
            <person name="Lavin J.L."/>
            <person name="Lee S."/>
            <person name="Li W."/>
            <person name="Lindquist E."/>
            <person name="Lopez-Garcia S."/>
            <person name="Luque E.M."/>
            <person name="Marcos A.T."/>
            <person name="Martin J."/>
            <person name="McCluskey K."/>
            <person name="Medina H.R."/>
            <person name="Miralles-Duran A."/>
            <person name="Miyazaki A."/>
            <person name="Munoz-Torres E."/>
            <person name="Oguiza J.A."/>
            <person name="Ohm R."/>
            <person name="Olmedo M."/>
            <person name="Orejas M."/>
            <person name="Ortiz-Castellanos L."/>
            <person name="Pisabarro A.G."/>
            <person name="Rodriguez-Romero J."/>
            <person name="Ruiz-Herrera J."/>
            <person name="Ruiz-Vazquez R."/>
            <person name="Sanz C."/>
            <person name="Schackwitz W."/>
            <person name="Schmutz J."/>
            <person name="Shahriari M."/>
            <person name="Shelest E."/>
            <person name="Silva-Franco F."/>
            <person name="Soanes D."/>
            <person name="Syed K."/>
            <person name="Tagua V.G."/>
            <person name="Talbot N.J."/>
            <person name="Thon M."/>
            <person name="De vries R.P."/>
            <person name="Wiebenga A."/>
            <person name="Yadav J.S."/>
            <person name="Braun E.L."/>
            <person name="Baker S."/>
            <person name="Garre V."/>
            <person name="Horwitz B."/>
            <person name="Torres-Martinez S."/>
            <person name="Idnurm A."/>
            <person name="Herrera-Estrella A."/>
            <person name="Gabaldon T."/>
            <person name="Grigoriev I.V."/>
        </authorList>
    </citation>
    <scope>NUCLEOTIDE SEQUENCE [LARGE SCALE GENOMIC DNA]</scope>
    <source>
        <strain evidence="3">NRRL 1555(-)</strain>
    </source>
</reference>
<feature type="compositionally biased region" description="Polar residues" evidence="1">
    <location>
        <begin position="101"/>
        <end position="120"/>
    </location>
</feature>
<evidence type="ECO:0000313" key="3">
    <source>
        <dbReference type="Proteomes" id="UP000077315"/>
    </source>
</evidence>
<proteinExistence type="predicted"/>
<feature type="region of interest" description="Disordered" evidence="1">
    <location>
        <begin position="69"/>
        <end position="179"/>
    </location>
</feature>
<organism evidence="2 3">
    <name type="scientific">Phycomyces blakesleeanus (strain ATCC 8743b / DSM 1359 / FGSC 10004 / NBRC 33097 / NRRL 1555)</name>
    <dbReference type="NCBI Taxonomy" id="763407"/>
    <lineage>
        <taxon>Eukaryota</taxon>
        <taxon>Fungi</taxon>
        <taxon>Fungi incertae sedis</taxon>
        <taxon>Mucoromycota</taxon>
        <taxon>Mucoromycotina</taxon>
        <taxon>Mucoromycetes</taxon>
        <taxon>Mucorales</taxon>
        <taxon>Phycomycetaceae</taxon>
        <taxon>Phycomyces</taxon>
    </lineage>
</organism>
<sequence length="452" mass="49370">MLHDSSDDFGPLANTWGSQPKPLADWNALIDPDSVKTSRGIGSGNLHRKGPNFIPVDEQVIISQRLKKGVLTKANPPLNKSAPKSQESFSRQLKSPKKHTQSSSTQNFGKANNLPLTSSGSKERNKDYEGEKTRNIVSLGGLSPNNPRQPDNQSKNSIPKSTTVRSPARGKTSNSNNPWLNTALSEEYFWGIKAATENSPTDIATGTPSSSTPHNTKNTFNRNQQLREQGEQTVYSPMPQTQKQPGPFSRPFNYSNNSLSKASPVSGESQTVFSRSSPAINPDSQTVYSRSSSNFSTRSETIFSRPPGPDSNISSVKPIQKILYPAGTTAGTEDSDSGLSRYSNPNRQKYSRPAGSYAPVPSNYQLKQGPHPPLRVAPPSLADNPIIIKINIDIGKKNPVSVNIRLLDDPVVLAERFIKTHKITSSSAFQLIENLLTSQKEIAMKGRDVSHR</sequence>